<reference evidence="4 5" key="1">
    <citation type="submission" date="2024-06" db="EMBL/GenBank/DDBJ databases">
        <title>Genomic Encyclopedia of Type Strains, Phase IV (KMG-IV): sequencing the most valuable type-strain genomes for metagenomic binning, comparative biology and taxonomic classification.</title>
        <authorList>
            <person name="Goeker M."/>
        </authorList>
    </citation>
    <scope>NUCLEOTIDE SEQUENCE [LARGE SCALE GENOMIC DNA]</scope>
    <source>
        <strain evidence="4 5">DSM 28303</strain>
    </source>
</reference>
<keyword evidence="2" id="KW-0012">Acyltransferase</keyword>
<dbReference type="PANTHER" id="PTHR42919">
    <property type="entry name" value="N-ALPHA-ACETYLTRANSFERASE"/>
    <property type="match status" value="1"/>
</dbReference>
<evidence type="ECO:0000313" key="5">
    <source>
        <dbReference type="Proteomes" id="UP001549122"/>
    </source>
</evidence>
<dbReference type="CDD" id="cd04301">
    <property type="entry name" value="NAT_SF"/>
    <property type="match status" value="1"/>
</dbReference>
<dbReference type="Gene3D" id="3.40.630.30">
    <property type="match status" value="1"/>
</dbReference>
<evidence type="ECO:0000259" key="3">
    <source>
        <dbReference type="PROSITE" id="PS51186"/>
    </source>
</evidence>
<sequence length="157" mass="18027">MLKDKIVIKPLFEKDLRPYQGELSEWFYEAYRQNFPHQDLAPVLGQQRFEALLNYLSHGKAQVLGVLRDKQLLGILWYFITEANRLHINELIINQKSRSQGLGSLLLESVIAIAEEKECKALELNVTCHNTVAVALYGKFGFQPERLLMSKPINDGK</sequence>
<dbReference type="SUPFAM" id="SSF55729">
    <property type="entry name" value="Acyl-CoA N-acyltransferases (Nat)"/>
    <property type="match status" value="1"/>
</dbReference>
<dbReference type="Proteomes" id="UP001549122">
    <property type="component" value="Unassembled WGS sequence"/>
</dbReference>
<evidence type="ECO:0000256" key="1">
    <source>
        <dbReference type="ARBA" id="ARBA00022679"/>
    </source>
</evidence>
<dbReference type="Pfam" id="PF00583">
    <property type="entry name" value="Acetyltransf_1"/>
    <property type="match status" value="1"/>
</dbReference>
<dbReference type="PROSITE" id="PS51186">
    <property type="entry name" value="GNAT"/>
    <property type="match status" value="1"/>
</dbReference>
<keyword evidence="5" id="KW-1185">Reference proteome</keyword>
<dbReference type="InterPro" id="IPR016181">
    <property type="entry name" value="Acyl_CoA_acyltransferase"/>
</dbReference>
<dbReference type="InterPro" id="IPR000182">
    <property type="entry name" value="GNAT_dom"/>
</dbReference>
<comment type="caution">
    <text evidence="4">The sequence shown here is derived from an EMBL/GenBank/DDBJ whole genome shotgun (WGS) entry which is preliminary data.</text>
</comment>
<evidence type="ECO:0000313" key="4">
    <source>
        <dbReference type="EMBL" id="MET3557545.1"/>
    </source>
</evidence>
<protein>
    <submittedName>
        <fullName evidence="4">Ribosomal protein S18 acetylase RimI-like enzyme</fullName>
    </submittedName>
</protein>
<dbReference type="PANTHER" id="PTHR42919:SF8">
    <property type="entry name" value="N-ALPHA-ACETYLTRANSFERASE 50"/>
    <property type="match status" value="1"/>
</dbReference>
<evidence type="ECO:0000256" key="2">
    <source>
        <dbReference type="ARBA" id="ARBA00023315"/>
    </source>
</evidence>
<dbReference type="InterPro" id="IPR051556">
    <property type="entry name" value="N-term/lysine_N-AcTrnsfr"/>
</dbReference>
<keyword evidence="1" id="KW-0808">Transferase</keyword>
<accession>A0ABV2FG46</accession>
<name>A0ABV2FG46_9STRE</name>
<dbReference type="RefSeq" id="WP_354364365.1">
    <property type="nucleotide sequence ID" value="NZ_JBEPLO010000005.1"/>
</dbReference>
<proteinExistence type="predicted"/>
<gene>
    <name evidence="4" type="ORF">ABID29_000655</name>
</gene>
<feature type="domain" description="N-acetyltransferase" evidence="3">
    <location>
        <begin position="6"/>
        <end position="157"/>
    </location>
</feature>
<dbReference type="EMBL" id="JBEPLO010000005">
    <property type="protein sequence ID" value="MET3557545.1"/>
    <property type="molecule type" value="Genomic_DNA"/>
</dbReference>
<organism evidence="4 5">
    <name type="scientific">Streptococcus rupicaprae</name>
    <dbReference type="NCBI Taxonomy" id="759619"/>
    <lineage>
        <taxon>Bacteria</taxon>
        <taxon>Bacillati</taxon>
        <taxon>Bacillota</taxon>
        <taxon>Bacilli</taxon>
        <taxon>Lactobacillales</taxon>
        <taxon>Streptococcaceae</taxon>
        <taxon>Streptococcus</taxon>
    </lineage>
</organism>